<proteinExistence type="predicted"/>
<comment type="caution">
    <text evidence="1">The sequence shown here is derived from an EMBL/GenBank/DDBJ whole genome shotgun (WGS) entry which is preliminary data.</text>
</comment>
<accession>A0ACC1PU43</accession>
<sequence length="149" mass="16813">MIETDVAATSYSTLATSTVHDHLRVRCAMYTTIIGGQTVLPWTCATILIAEILQPGPHRSLWSLGIHPPPTHTTVTIDMMSTEWTLQWEEPGVQKTCMIIYRTGASEEESVRHCILVHDITEFLRLTNLCANARVYKYLPFPMKIPICL</sequence>
<protein>
    <submittedName>
        <fullName evidence="1">Uncharacterized protein</fullName>
    </submittedName>
</protein>
<keyword evidence="2" id="KW-1185">Reference proteome</keyword>
<organism evidence="1 2">
    <name type="scientific">Trametes sanguinea</name>
    <dbReference type="NCBI Taxonomy" id="158606"/>
    <lineage>
        <taxon>Eukaryota</taxon>
        <taxon>Fungi</taxon>
        <taxon>Dikarya</taxon>
        <taxon>Basidiomycota</taxon>
        <taxon>Agaricomycotina</taxon>
        <taxon>Agaricomycetes</taxon>
        <taxon>Polyporales</taxon>
        <taxon>Polyporaceae</taxon>
        <taxon>Trametes</taxon>
    </lineage>
</organism>
<gene>
    <name evidence="1" type="ORF">NUW54_g5777</name>
</gene>
<evidence type="ECO:0000313" key="1">
    <source>
        <dbReference type="EMBL" id="KAJ3002571.1"/>
    </source>
</evidence>
<dbReference type="EMBL" id="JANSHE010001465">
    <property type="protein sequence ID" value="KAJ3002571.1"/>
    <property type="molecule type" value="Genomic_DNA"/>
</dbReference>
<name>A0ACC1PU43_9APHY</name>
<dbReference type="Proteomes" id="UP001144978">
    <property type="component" value="Unassembled WGS sequence"/>
</dbReference>
<reference evidence="1" key="1">
    <citation type="submission" date="2022-08" db="EMBL/GenBank/DDBJ databases">
        <title>Genome Sequence of Pycnoporus sanguineus.</title>
        <authorList>
            <person name="Buettner E."/>
        </authorList>
    </citation>
    <scope>NUCLEOTIDE SEQUENCE</scope>
    <source>
        <strain evidence="1">CG-C14</strain>
    </source>
</reference>
<evidence type="ECO:0000313" key="2">
    <source>
        <dbReference type="Proteomes" id="UP001144978"/>
    </source>
</evidence>